<feature type="binding site" evidence="11">
    <location>
        <position position="156"/>
    </location>
    <ligand>
        <name>ATP</name>
        <dbReference type="ChEBI" id="CHEBI:30616"/>
    </ligand>
</feature>
<dbReference type="EC" id="2.7.7.72" evidence="11"/>
<dbReference type="InterPro" id="IPR043519">
    <property type="entry name" value="NT_sf"/>
</dbReference>
<keyword evidence="9 11" id="KW-0460">Magnesium</keyword>
<feature type="binding site" evidence="11">
    <location>
        <position position="162"/>
    </location>
    <ligand>
        <name>CTP</name>
        <dbReference type="ChEBI" id="CHEBI:37563"/>
    </ligand>
</feature>
<dbReference type="GO" id="GO:0005524">
    <property type="term" value="F:ATP binding"/>
    <property type="evidence" value="ECO:0007669"/>
    <property type="project" value="UniProtKB-UniRule"/>
</dbReference>
<evidence type="ECO:0000256" key="7">
    <source>
        <dbReference type="ARBA" id="ARBA00022800"/>
    </source>
</evidence>
<dbReference type="GO" id="GO:0004810">
    <property type="term" value="F:CCA tRNA nucleotidyltransferase activity"/>
    <property type="evidence" value="ECO:0007669"/>
    <property type="project" value="UniProtKB-UniRule"/>
</dbReference>
<comment type="similarity">
    <text evidence="11">Belongs to the tRNA nucleotidyltransferase/poly(A) polymerase family. Bacterial CCA-adding enzyme type 3 subfamily.</text>
</comment>
<comment type="catalytic activity">
    <reaction evidence="11">
        <text>a tRNA with a 3' CCA end + 2 CTP + ATP = a tRNA with a 3' CCACCA end + 3 diphosphate</text>
        <dbReference type="Rhea" id="RHEA:76235"/>
        <dbReference type="Rhea" id="RHEA-COMP:10468"/>
        <dbReference type="Rhea" id="RHEA-COMP:18655"/>
        <dbReference type="ChEBI" id="CHEBI:30616"/>
        <dbReference type="ChEBI" id="CHEBI:33019"/>
        <dbReference type="ChEBI" id="CHEBI:37563"/>
        <dbReference type="ChEBI" id="CHEBI:83071"/>
        <dbReference type="ChEBI" id="CHEBI:195187"/>
    </reaction>
</comment>
<feature type="binding site" evidence="11">
    <location>
        <position position="29"/>
    </location>
    <ligand>
        <name>CTP</name>
        <dbReference type="ChEBI" id="CHEBI:37563"/>
    </ligand>
</feature>
<keyword evidence="2 11" id="KW-0808">Transferase</keyword>
<evidence type="ECO:0000259" key="14">
    <source>
        <dbReference type="Pfam" id="PF13735"/>
    </source>
</evidence>
<keyword evidence="7 11" id="KW-0692">RNA repair</keyword>
<evidence type="ECO:0000256" key="5">
    <source>
        <dbReference type="ARBA" id="ARBA00022723"/>
    </source>
</evidence>
<accession>A0A410M825</accession>
<dbReference type="Gene3D" id="1.10.110.30">
    <property type="match status" value="1"/>
</dbReference>
<comment type="miscellaneous">
    <text evidence="11">A single active site specifically recognizes both ATP and CTP and is responsible for their addition.</text>
</comment>
<comment type="subunit">
    <text evidence="11">Homodimer.</text>
</comment>
<dbReference type="GO" id="GO:0160016">
    <property type="term" value="F:CCACCA tRNA nucleotidyltransferase activity"/>
    <property type="evidence" value="ECO:0007669"/>
    <property type="project" value="RHEA"/>
</dbReference>
<dbReference type="Pfam" id="PF12627">
    <property type="entry name" value="PolyA_pol_RNAbd"/>
    <property type="match status" value="1"/>
</dbReference>
<comment type="function">
    <text evidence="11">Catalyzes the addition and repair of the essential 3'-terminal CCA sequence in tRNAs without using a nucleic acid template. Adds these three nucleotides in the order of C, C, and A to the tRNA nucleotide-73, using CTP and ATP as substrates and producing inorganic pyrophosphate. tRNA 3'-terminal CCA addition is required both for tRNA processing and repair. Also involved in tRNA surveillance by mediating tandem CCA addition to generate a CCACCA at the 3' terminus of unstable tRNAs. While stable tRNAs receive only 3'-terminal CCA, unstable tRNAs are marked with CCACCA and rapidly degraded.</text>
</comment>
<evidence type="ECO:0000256" key="11">
    <source>
        <dbReference type="HAMAP-Rule" id="MF_01263"/>
    </source>
</evidence>
<dbReference type="InterPro" id="IPR023068">
    <property type="entry name" value="CCA-adding_enz_firmicutes"/>
</dbReference>
<feature type="binding site" evidence="11">
    <location>
        <position position="113"/>
    </location>
    <ligand>
        <name>ATP</name>
        <dbReference type="ChEBI" id="CHEBI:30616"/>
    </ligand>
</feature>
<dbReference type="InterPro" id="IPR032828">
    <property type="entry name" value="PolyA_RNA-bd"/>
</dbReference>
<dbReference type="EMBL" id="CP026118">
    <property type="protein sequence ID" value="QAS50803.1"/>
    <property type="molecule type" value="Genomic_DNA"/>
</dbReference>
<dbReference type="GO" id="GO:0001680">
    <property type="term" value="P:tRNA 3'-terminal CCA addition"/>
    <property type="evidence" value="ECO:0007669"/>
    <property type="project" value="UniProtKB-UniRule"/>
</dbReference>
<evidence type="ECO:0000313" key="16">
    <source>
        <dbReference type="Proteomes" id="UP000287756"/>
    </source>
</evidence>
<dbReference type="SUPFAM" id="SSF81891">
    <property type="entry name" value="Poly A polymerase C-terminal region-like"/>
    <property type="match status" value="1"/>
</dbReference>
<feature type="domain" description="tRNA nucleotidyltransferase/poly(A) polymerase RNA and SrmB- binding" evidence="13">
    <location>
        <begin position="172"/>
        <end position="229"/>
    </location>
</feature>
<feature type="binding site" evidence="11">
    <location>
        <position position="159"/>
    </location>
    <ligand>
        <name>ATP</name>
        <dbReference type="ChEBI" id="CHEBI:30616"/>
    </ligand>
</feature>
<feature type="binding site" evidence="11">
    <location>
        <position position="32"/>
    </location>
    <ligand>
        <name>CTP</name>
        <dbReference type="ChEBI" id="CHEBI:37563"/>
    </ligand>
</feature>
<dbReference type="PANTHER" id="PTHR46173:SF1">
    <property type="entry name" value="CCA TRNA NUCLEOTIDYLTRANSFERASE 1, MITOCHONDRIAL"/>
    <property type="match status" value="1"/>
</dbReference>
<evidence type="ECO:0000256" key="8">
    <source>
        <dbReference type="ARBA" id="ARBA00022840"/>
    </source>
</evidence>
<evidence type="ECO:0000256" key="2">
    <source>
        <dbReference type="ARBA" id="ARBA00022679"/>
    </source>
</evidence>
<feature type="domain" description="Poly A polymerase head" evidence="12">
    <location>
        <begin position="24"/>
        <end position="143"/>
    </location>
</feature>
<dbReference type="GO" id="GO:0042245">
    <property type="term" value="P:RNA repair"/>
    <property type="evidence" value="ECO:0007669"/>
    <property type="project" value="UniProtKB-KW"/>
</dbReference>
<feature type="binding site" evidence="11">
    <location>
        <position position="32"/>
    </location>
    <ligand>
        <name>ATP</name>
        <dbReference type="ChEBI" id="CHEBI:30616"/>
    </ligand>
</feature>
<dbReference type="InterPro" id="IPR002646">
    <property type="entry name" value="PolA_pol_head_dom"/>
</dbReference>
<dbReference type="Gene3D" id="3.30.460.10">
    <property type="entry name" value="Beta Polymerase, domain 2"/>
    <property type="match status" value="1"/>
</dbReference>
<dbReference type="GO" id="GO:0000287">
    <property type="term" value="F:magnesium ion binding"/>
    <property type="evidence" value="ECO:0007669"/>
    <property type="project" value="UniProtKB-UniRule"/>
</dbReference>
<dbReference type="InterPro" id="IPR032810">
    <property type="entry name" value="CCA-adding_enz_C"/>
</dbReference>
<dbReference type="Pfam" id="PF01743">
    <property type="entry name" value="PolyA_pol"/>
    <property type="match status" value="1"/>
</dbReference>
<evidence type="ECO:0000256" key="1">
    <source>
        <dbReference type="ARBA" id="ARBA00001946"/>
    </source>
</evidence>
<gene>
    <name evidence="11" type="primary">cca</name>
    <name evidence="15" type="ORF">HLI_00595</name>
</gene>
<feature type="binding site" evidence="11">
    <location>
        <position position="42"/>
    </location>
    <ligand>
        <name>Mg(2+)</name>
        <dbReference type="ChEBI" id="CHEBI:18420"/>
    </ligand>
</feature>
<dbReference type="AlphaFoldDB" id="A0A410M825"/>
<keyword evidence="8 11" id="KW-0067">ATP-binding</keyword>
<dbReference type="Proteomes" id="UP000287756">
    <property type="component" value="Chromosome"/>
</dbReference>
<evidence type="ECO:0000259" key="12">
    <source>
        <dbReference type="Pfam" id="PF01743"/>
    </source>
</evidence>
<keyword evidence="3 11" id="KW-0819">tRNA processing</keyword>
<dbReference type="CDD" id="cd05398">
    <property type="entry name" value="NT_ClassII-CCAase"/>
    <property type="match status" value="1"/>
</dbReference>
<feature type="binding site" evidence="11">
    <location>
        <position position="29"/>
    </location>
    <ligand>
        <name>ATP</name>
        <dbReference type="ChEBI" id="CHEBI:30616"/>
    </ligand>
</feature>
<dbReference type="InterPro" id="IPR050264">
    <property type="entry name" value="Bact_CCA-adding_enz_type3_sf"/>
</dbReference>
<evidence type="ECO:0000259" key="13">
    <source>
        <dbReference type="Pfam" id="PF12627"/>
    </source>
</evidence>
<evidence type="ECO:0000256" key="9">
    <source>
        <dbReference type="ARBA" id="ARBA00022842"/>
    </source>
</evidence>
<comment type="cofactor">
    <cofactor evidence="1 11">
        <name>Mg(2+)</name>
        <dbReference type="ChEBI" id="CHEBI:18420"/>
    </cofactor>
</comment>
<feature type="binding site" evidence="11">
    <location>
        <position position="156"/>
    </location>
    <ligand>
        <name>CTP</name>
        <dbReference type="ChEBI" id="CHEBI:37563"/>
    </ligand>
</feature>
<dbReference type="Gene3D" id="1.10.246.80">
    <property type="match status" value="1"/>
</dbReference>
<dbReference type="KEGG" id="hli:HLI_00595"/>
<feature type="binding site" evidence="11">
    <location>
        <position position="113"/>
    </location>
    <ligand>
        <name>CTP</name>
        <dbReference type="ChEBI" id="CHEBI:37563"/>
    </ligand>
</feature>
<name>A0A410M825_9BACI</name>
<feature type="domain" description="CCA-adding enzyme C-terminal" evidence="14">
    <location>
        <begin position="252"/>
        <end position="391"/>
    </location>
</feature>
<dbReference type="RefSeq" id="WP_128522565.1">
    <property type="nucleotide sequence ID" value="NZ_CP026118.1"/>
</dbReference>
<dbReference type="Gene3D" id="1.20.58.560">
    <property type="match status" value="1"/>
</dbReference>
<comment type="catalytic activity">
    <reaction evidence="11">
        <text>a tRNA precursor + 2 CTP + ATP = a tRNA with a 3' CCA end + 3 diphosphate</text>
        <dbReference type="Rhea" id="RHEA:14433"/>
        <dbReference type="Rhea" id="RHEA-COMP:10465"/>
        <dbReference type="Rhea" id="RHEA-COMP:10468"/>
        <dbReference type="ChEBI" id="CHEBI:30616"/>
        <dbReference type="ChEBI" id="CHEBI:33019"/>
        <dbReference type="ChEBI" id="CHEBI:37563"/>
        <dbReference type="ChEBI" id="CHEBI:74896"/>
        <dbReference type="ChEBI" id="CHEBI:83071"/>
        <dbReference type="EC" id="2.7.7.72"/>
    </reaction>
</comment>
<evidence type="ECO:0000313" key="15">
    <source>
        <dbReference type="EMBL" id="QAS50803.1"/>
    </source>
</evidence>
<protein>
    <recommendedName>
        <fullName evidence="11">CCA-adding enzyme</fullName>
        <ecNumber evidence="11">2.7.7.72</ecNumber>
    </recommendedName>
    <alternativeName>
        <fullName evidence="11">CCA tRNA nucleotidyltransferase</fullName>
    </alternativeName>
    <alternativeName>
        <fullName evidence="11">tRNA CCA-pyrophosphorylase</fullName>
    </alternativeName>
    <alternativeName>
        <fullName evidence="11">tRNA adenylyl-/cytidylyl- transferase</fullName>
    </alternativeName>
    <alternativeName>
        <fullName evidence="11">tRNA nucleotidyltransferase</fullName>
    </alternativeName>
    <alternativeName>
        <fullName evidence="11">tRNA-NT</fullName>
    </alternativeName>
</protein>
<feature type="binding site" evidence="11">
    <location>
        <position position="159"/>
    </location>
    <ligand>
        <name>CTP</name>
        <dbReference type="ChEBI" id="CHEBI:37563"/>
    </ligand>
</feature>
<dbReference type="Pfam" id="PF13735">
    <property type="entry name" value="tRNA_NucTran2_2"/>
    <property type="match status" value="1"/>
</dbReference>
<keyword evidence="6 11" id="KW-0547">Nucleotide-binding</keyword>
<feature type="binding site" evidence="11">
    <location>
        <position position="165"/>
    </location>
    <ligand>
        <name>ATP</name>
        <dbReference type="ChEBI" id="CHEBI:30616"/>
    </ligand>
</feature>
<reference evidence="15 16" key="1">
    <citation type="submission" date="2018-01" db="EMBL/GenBank/DDBJ databases">
        <title>The whole genome sequencing and assembly of Halobacillus litoralis ERB031 strain.</title>
        <authorList>
            <person name="Lee S.-J."/>
            <person name="Park M.-K."/>
            <person name="Kim J.-Y."/>
            <person name="Lee Y.-J."/>
            <person name="Yi H."/>
            <person name="Bahn Y.-S."/>
            <person name="Kim J.F."/>
            <person name="Lee D.-W."/>
        </authorList>
    </citation>
    <scope>NUCLEOTIDE SEQUENCE [LARGE SCALE GENOMIC DNA]</scope>
    <source>
        <strain evidence="15 16">ERB 031</strain>
    </source>
</reference>
<evidence type="ECO:0000256" key="10">
    <source>
        <dbReference type="ARBA" id="ARBA00022884"/>
    </source>
</evidence>
<evidence type="ECO:0000256" key="3">
    <source>
        <dbReference type="ARBA" id="ARBA00022694"/>
    </source>
</evidence>
<proteinExistence type="inferred from homology"/>
<keyword evidence="4 11" id="KW-0548">Nucleotidyltransferase</keyword>
<sequence>MKIDPVFHPAFEVIERIEQAGGEAFVVGGSVRDFISGRPIGDIDIATSEPPQRIQEIFDKVIPVGIEHGTVIVRHQSVSYEVTTYRTEKGYEDYRHPDEVTFVRDIAIDLARRDFTMNAIAMDRCGNFIDPYEGRIAIQNKTIEAVGDPFHRFREDPLRMMRAIRFSSQLSFTLDASTKEALDAESALLAYISIERIAVEVQKMYAGKGFRNGLELLTETRLHHQLPIINQFDLSELAPSVPLQHWHELLAYFITLDEKLSLDHFVKRWKLSNSTKRQAGSLLKAVEAYEEHRDVTAWLVYRLPAELFDSFARLLQALGQVEEDLKSIIEQKRKQLPVQRRKEITFQAEDLIALYPDIRKGPWISKAMEQIEYEIIKENIENDYEKIKEWVLAWNPPVNN</sequence>
<dbReference type="OrthoDB" id="9805698at2"/>
<evidence type="ECO:0000256" key="4">
    <source>
        <dbReference type="ARBA" id="ARBA00022695"/>
    </source>
</evidence>
<dbReference type="GO" id="GO:0000049">
    <property type="term" value="F:tRNA binding"/>
    <property type="evidence" value="ECO:0007669"/>
    <property type="project" value="UniProtKB-UniRule"/>
</dbReference>
<dbReference type="NCBIfam" id="NF009814">
    <property type="entry name" value="PRK13299.1"/>
    <property type="match status" value="1"/>
</dbReference>
<dbReference type="SUPFAM" id="SSF81301">
    <property type="entry name" value="Nucleotidyltransferase"/>
    <property type="match status" value="1"/>
</dbReference>
<feature type="binding site" evidence="11">
    <location>
        <position position="165"/>
    </location>
    <ligand>
        <name>CTP</name>
        <dbReference type="ChEBI" id="CHEBI:37563"/>
    </ligand>
</feature>
<evidence type="ECO:0000256" key="6">
    <source>
        <dbReference type="ARBA" id="ARBA00022741"/>
    </source>
</evidence>
<dbReference type="PANTHER" id="PTHR46173">
    <property type="entry name" value="CCA TRNA NUCLEOTIDYLTRANSFERASE 1, MITOCHONDRIAL"/>
    <property type="match status" value="1"/>
</dbReference>
<feature type="binding site" evidence="11">
    <location>
        <position position="44"/>
    </location>
    <ligand>
        <name>Mg(2+)</name>
        <dbReference type="ChEBI" id="CHEBI:18420"/>
    </ligand>
</feature>
<feature type="binding site" evidence="11">
    <location>
        <position position="162"/>
    </location>
    <ligand>
        <name>ATP</name>
        <dbReference type="ChEBI" id="CHEBI:30616"/>
    </ligand>
</feature>
<keyword evidence="10 11" id="KW-0694">RNA-binding</keyword>
<dbReference type="HAMAP" id="MF_01263">
    <property type="entry name" value="CCA_bact_type3"/>
    <property type="match status" value="1"/>
</dbReference>
<organism evidence="15 16">
    <name type="scientific">Halobacillus litoralis</name>
    <dbReference type="NCBI Taxonomy" id="45668"/>
    <lineage>
        <taxon>Bacteria</taxon>
        <taxon>Bacillati</taxon>
        <taxon>Bacillota</taxon>
        <taxon>Bacilli</taxon>
        <taxon>Bacillales</taxon>
        <taxon>Bacillaceae</taxon>
        <taxon>Halobacillus</taxon>
    </lineage>
</organism>
<keyword evidence="5 11" id="KW-0479">Metal-binding</keyword>